<dbReference type="Pfam" id="PF03787">
    <property type="entry name" value="RAMPs"/>
    <property type="match status" value="1"/>
</dbReference>
<feature type="domain" description="CRISPR type III-associated protein" evidence="2">
    <location>
        <begin position="7"/>
        <end position="192"/>
    </location>
</feature>
<reference evidence="3 4" key="1">
    <citation type="submission" date="2016-10" db="EMBL/GenBank/DDBJ databases">
        <authorList>
            <person name="Varghese N."/>
            <person name="Submissions S."/>
        </authorList>
    </citation>
    <scope>NUCLEOTIDE SEQUENCE [LARGE SCALE GENOMIC DNA]</scope>
    <source>
        <strain evidence="3 4">22B</strain>
    </source>
</reference>
<organism evidence="3 4">
    <name type="scientific">Succinivibrio dextrinosolvens</name>
    <dbReference type="NCBI Taxonomy" id="83771"/>
    <lineage>
        <taxon>Bacteria</taxon>
        <taxon>Pseudomonadati</taxon>
        <taxon>Pseudomonadota</taxon>
        <taxon>Gammaproteobacteria</taxon>
        <taxon>Aeromonadales</taxon>
        <taxon>Succinivibrionaceae</taxon>
        <taxon>Succinivibrio</taxon>
    </lineage>
</organism>
<dbReference type="EMBL" id="FOSF01000009">
    <property type="protein sequence ID" value="SFJ95344.1"/>
    <property type="molecule type" value="Genomic_DNA"/>
</dbReference>
<dbReference type="Proteomes" id="UP000243374">
    <property type="component" value="Unassembled WGS sequence"/>
</dbReference>
<proteinExistence type="predicted"/>
<protein>
    <submittedName>
        <fullName evidence="3">CRISPR/Cas system CSM-associated protein Csm3, group 7 of RAMP superfamily</fullName>
    </submittedName>
</protein>
<dbReference type="RefSeq" id="WP_074839722.1">
    <property type="nucleotide sequence ID" value="NZ_CP047056.1"/>
</dbReference>
<accession>A0A662ZA70</accession>
<dbReference type="PANTHER" id="PTHR35579:SF3">
    <property type="entry name" value="CRISPR SYSTEM CMS ENDORIBONUCLEASE CSM3"/>
    <property type="match status" value="1"/>
</dbReference>
<dbReference type="AlphaFoldDB" id="A0A662ZA70"/>
<dbReference type="PANTHER" id="PTHR35579">
    <property type="entry name" value="CRISPR SYSTEM CMS ENDORIBONUCLEASE CSM3"/>
    <property type="match status" value="1"/>
</dbReference>
<evidence type="ECO:0000313" key="3">
    <source>
        <dbReference type="EMBL" id="SFJ95344.1"/>
    </source>
</evidence>
<gene>
    <name evidence="3" type="ORF">SAMN04487865_100951</name>
</gene>
<dbReference type="InterPro" id="IPR005537">
    <property type="entry name" value="RAMP_III_fam"/>
</dbReference>
<name>A0A662ZA70_9GAMM</name>
<dbReference type="GO" id="GO:0051607">
    <property type="term" value="P:defense response to virus"/>
    <property type="evidence" value="ECO:0007669"/>
    <property type="project" value="UniProtKB-KW"/>
</dbReference>
<dbReference type="CDD" id="cd09726">
    <property type="entry name" value="RAMP_I_III"/>
    <property type="match status" value="1"/>
</dbReference>
<dbReference type="InterPro" id="IPR052216">
    <property type="entry name" value="CRISPR_Csm3_endoribonuclease"/>
</dbReference>
<dbReference type="OrthoDB" id="5504557at2"/>
<keyword evidence="4" id="KW-1185">Reference proteome</keyword>
<evidence type="ECO:0000256" key="1">
    <source>
        <dbReference type="ARBA" id="ARBA00023118"/>
    </source>
</evidence>
<sequence>MRSKLTVTFLSDWQISSGIGDGYLADSMLVRNDKGLPYIPGRALKGALREGAWILSKSGRKDLKDALDLFFGTGKDNRKDNPKENHSGITYIRSAQLPEALTSLLPKDRGACEGVISDLTCNRIQTALEDDQVKDGSLRSAECGIPGLVFESELEIDSTGLKVSDEWIKQYFTAVCATVKSMGANRSRGLGNCEILINGEKPQKITLPKEVEALV</sequence>
<evidence type="ECO:0000259" key="2">
    <source>
        <dbReference type="Pfam" id="PF03787"/>
    </source>
</evidence>
<evidence type="ECO:0000313" key="4">
    <source>
        <dbReference type="Proteomes" id="UP000243374"/>
    </source>
</evidence>
<keyword evidence="1" id="KW-0051">Antiviral defense</keyword>